<gene>
    <name evidence="3" type="ORF">J2X15_003643</name>
</gene>
<accession>A0ABU1ZRZ8</accession>
<proteinExistence type="predicted"/>
<evidence type="ECO:0000313" key="3">
    <source>
        <dbReference type="EMBL" id="MDR7308334.1"/>
    </source>
</evidence>
<dbReference type="InterPro" id="IPR052894">
    <property type="entry name" value="AsmA-related"/>
</dbReference>
<feature type="coiled-coil region" evidence="1">
    <location>
        <begin position="654"/>
        <end position="681"/>
    </location>
</feature>
<dbReference type="InterPro" id="IPR007844">
    <property type="entry name" value="AsmA"/>
</dbReference>
<dbReference type="Proteomes" id="UP001268089">
    <property type="component" value="Unassembled WGS sequence"/>
</dbReference>
<evidence type="ECO:0000259" key="2">
    <source>
        <dbReference type="Pfam" id="PF05170"/>
    </source>
</evidence>
<organism evidence="3 4">
    <name type="scientific">Rhodoferax saidenbachensis</name>
    <dbReference type="NCBI Taxonomy" id="1484693"/>
    <lineage>
        <taxon>Bacteria</taxon>
        <taxon>Pseudomonadati</taxon>
        <taxon>Pseudomonadota</taxon>
        <taxon>Betaproteobacteria</taxon>
        <taxon>Burkholderiales</taxon>
        <taxon>Comamonadaceae</taxon>
        <taxon>Rhodoferax</taxon>
    </lineage>
</organism>
<keyword evidence="4" id="KW-1185">Reference proteome</keyword>
<reference evidence="3 4" key="1">
    <citation type="submission" date="2023-07" db="EMBL/GenBank/DDBJ databases">
        <title>Sorghum-associated microbial communities from plants grown in Nebraska, USA.</title>
        <authorList>
            <person name="Schachtman D."/>
        </authorList>
    </citation>
    <scope>NUCLEOTIDE SEQUENCE [LARGE SCALE GENOMIC DNA]</scope>
    <source>
        <strain evidence="3 4">BE308</strain>
    </source>
</reference>
<dbReference type="PANTHER" id="PTHR30441">
    <property type="entry name" value="DUF748 DOMAIN-CONTAINING PROTEIN"/>
    <property type="match status" value="1"/>
</dbReference>
<keyword evidence="1" id="KW-0175">Coiled coil</keyword>
<dbReference type="EMBL" id="JAVDXO010000010">
    <property type="protein sequence ID" value="MDR7308334.1"/>
    <property type="molecule type" value="Genomic_DNA"/>
</dbReference>
<dbReference type="Pfam" id="PF05170">
    <property type="entry name" value="AsmA"/>
    <property type="match status" value="1"/>
</dbReference>
<evidence type="ECO:0000256" key="1">
    <source>
        <dbReference type="SAM" id="Coils"/>
    </source>
</evidence>
<name>A0ABU1ZRZ8_9BURK</name>
<dbReference type="PANTHER" id="PTHR30441:SF4">
    <property type="entry name" value="PROTEIN ASMA"/>
    <property type="match status" value="1"/>
</dbReference>
<feature type="domain" description="AsmA" evidence="2">
    <location>
        <begin position="3"/>
        <end position="581"/>
    </location>
</feature>
<evidence type="ECO:0000313" key="4">
    <source>
        <dbReference type="Proteomes" id="UP001268089"/>
    </source>
</evidence>
<dbReference type="RefSeq" id="WP_310345505.1">
    <property type="nucleotide sequence ID" value="NZ_JAVDXO010000010.1"/>
</dbReference>
<comment type="caution">
    <text evidence="3">The sequence shown here is derived from an EMBL/GenBank/DDBJ whole genome shotgun (WGS) entry which is preliminary data.</text>
</comment>
<sequence>MKVLRIVGIAAAALLGLVVLAVGVLYALFDGDKIKAEISRTVLEQKQRTLVIVGQPKLSVWPNLGIQLNGVTLSEHASKTEFAALDSARISVALMPLLSKQVQVSALDIEGLKVTLVKKKDGTLNIADLLGEPTAPEIGKPAEPAKPAAPLQVDIDSIRIANAQLTWRDEKAGSTTALSNLSLSTGHVLADTGKKTAAVDKLSLSAKGQSGADAFALTLDAPKLSLSPEKSGGEAITLSATLKGADRNATVNLVLNGVEGNADALKIASLALKLDAKAGDAAVKGQLSSPVAVNVAGQSVALAKLSGSLDLAHPSMPMKSVTLPINGSLKVDAQQQTAALELATQFDESKIATSVKVAKFAPLVLAFDLDVDKLNVDKYLPPKPAPTTVAAKEAAVAKEAPIDLSALKGHTVNGTIRIGALQVSNLKLEKINAKLALAGGKLEVAPLSLNLYEGSTSGSLSVNANGNAVAIKQALVGVSINPLMKDLVAKDLLEGRGNVTLDVSTHGDTVTAMKKALGGSASLALKDGAIKGINLAQSLRDLKAKLGQADSTQAANASQKTDFSELTGSFKIANGVAHNEDLAMKSPFIRLGGAGDIDVGVGQMNYLAKAAVVASGEGQGGKDLGDLKGLTVPVRLTGPFEALSYKIEFGAMLEDATKAKVEEKKQEIKAKAEEAVKDKAKDLFKGLLGK</sequence>
<protein>
    <submittedName>
        <fullName evidence="3">AsmA protein</fullName>
    </submittedName>
</protein>